<dbReference type="EMBL" id="PFSF01000032">
    <property type="protein sequence ID" value="PJC28178.1"/>
    <property type="molecule type" value="Genomic_DNA"/>
</dbReference>
<comment type="caution">
    <text evidence="3">The sequence shown here is derived from an EMBL/GenBank/DDBJ whole genome shotgun (WGS) entry which is preliminary data.</text>
</comment>
<dbReference type="PROSITE" id="PS50164">
    <property type="entry name" value="GIY_YIG"/>
    <property type="match status" value="1"/>
</dbReference>
<evidence type="ECO:0000313" key="4">
    <source>
        <dbReference type="Proteomes" id="UP000229816"/>
    </source>
</evidence>
<evidence type="ECO:0000313" key="3">
    <source>
        <dbReference type="EMBL" id="PJC28178.1"/>
    </source>
</evidence>
<evidence type="ECO:0000259" key="2">
    <source>
        <dbReference type="PROSITE" id="PS50164"/>
    </source>
</evidence>
<gene>
    <name evidence="3" type="ORF">CO054_01560</name>
</gene>
<keyword evidence="3" id="KW-0255">Endonuclease</keyword>
<dbReference type="Pfam" id="PF01541">
    <property type="entry name" value="GIY-YIG"/>
    <property type="match status" value="1"/>
</dbReference>
<accession>A0A2M8ESS7</accession>
<dbReference type="AlphaFoldDB" id="A0A2M8ESS7"/>
<protein>
    <submittedName>
        <fullName evidence="3">Endonuclease</fullName>
    </submittedName>
</protein>
<name>A0A2M8ESS7_9BACT</name>
<dbReference type="SUPFAM" id="SSF82771">
    <property type="entry name" value="GIY-YIG endonuclease"/>
    <property type="match status" value="1"/>
</dbReference>
<dbReference type="PANTHER" id="PTHR34477:SF1">
    <property type="entry name" value="UPF0213 PROTEIN YHBQ"/>
    <property type="match status" value="1"/>
</dbReference>
<dbReference type="InterPro" id="IPR050190">
    <property type="entry name" value="UPF0213_domain"/>
</dbReference>
<dbReference type="CDD" id="cd10449">
    <property type="entry name" value="GIY-YIG_SLX1_like"/>
    <property type="match status" value="1"/>
</dbReference>
<dbReference type="InterPro" id="IPR035901">
    <property type="entry name" value="GIY-YIG_endonuc_sf"/>
</dbReference>
<keyword evidence="3" id="KW-0540">Nuclease</keyword>
<sequence length="82" mass="10103">MNYYVYVLKSKIKNHFYIGITNNLERRLKEHNLGNICWTKRYKPWDILYTETMGNKIEARKREKYLKSHSGRKWLKKNIKPL</sequence>
<dbReference type="Gene3D" id="3.40.1440.10">
    <property type="entry name" value="GIY-YIG endonuclease"/>
    <property type="match status" value="1"/>
</dbReference>
<comment type="similarity">
    <text evidence="1">Belongs to the UPF0213 family.</text>
</comment>
<organism evidence="3 4">
    <name type="scientific">Candidatus Shapirobacteria bacterium CG_4_9_14_0_2_um_filter_39_11</name>
    <dbReference type="NCBI Taxonomy" id="1974478"/>
    <lineage>
        <taxon>Bacteria</taxon>
        <taxon>Candidatus Shapironibacteriota</taxon>
    </lineage>
</organism>
<dbReference type="GO" id="GO:0004519">
    <property type="term" value="F:endonuclease activity"/>
    <property type="evidence" value="ECO:0007669"/>
    <property type="project" value="UniProtKB-KW"/>
</dbReference>
<keyword evidence="3" id="KW-0378">Hydrolase</keyword>
<dbReference type="SMART" id="SM00465">
    <property type="entry name" value="GIYc"/>
    <property type="match status" value="1"/>
</dbReference>
<dbReference type="Proteomes" id="UP000229816">
    <property type="component" value="Unassembled WGS sequence"/>
</dbReference>
<feature type="domain" description="GIY-YIG" evidence="2">
    <location>
        <begin position="1"/>
        <end position="76"/>
    </location>
</feature>
<dbReference type="PANTHER" id="PTHR34477">
    <property type="entry name" value="UPF0213 PROTEIN YHBQ"/>
    <property type="match status" value="1"/>
</dbReference>
<evidence type="ECO:0000256" key="1">
    <source>
        <dbReference type="ARBA" id="ARBA00007435"/>
    </source>
</evidence>
<proteinExistence type="inferred from homology"/>
<dbReference type="InterPro" id="IPR000305">
    <property type="entry name" value="GIY-YIG_endonuc"/>
</dbReference>
<reference evidence="4" key="1">
    <citation type="submission" date="2017-09" db="EMBL/GenBank/DDBJ databases">
        <title>Depth-based differentiation of microbial function through sediment-hosted aquifers and enrichment of novel symbionts in the deep terrestrial subsurface.</title>
        <authorList>
            <person name="Probst A.J."/>
            <person name="Ladd B."/>
            <person name="Jarett J.K."/>
            <person name="Geller-Mcgrath D.E."/>
            <person name="Sieber C.M.K."/>
            <person name="Emerson J.B."/>
            <person name="Anantharaman K."/>
            <person name="Thomas B.C."/>
            <person name="Malmstrom R."/>
            <person name="Stieglmeier M."/>
            <person name="Klingl A."/>
            <person name="Woyke T."/>
            <person name="Ryan C.M."/>
            <person name="Banfield J.F."/>
        </authorList>
    </citation>
    <scope>NUCLEOTIDE SEQUENCE [LARGE SCALE GENOMIC DNA]</scope>
</reference>